<evidence type="ECO:0000313" key="2">
    <source>
        <dbReference type="Proteomes" id="UP000054097"/>
    </source>
</evidence>
<dbReference type="HOGENOM" id="CLU_2980547_0_0_1"/>
<sequence length="58" mass="6281">MEAFNRTTLDVGSGIKARSLSCTSTPVSDQVITLFLSSKSLKVLDLPTIPATNLFFTF</sequence>
<dbReference type="EMBL" id="KN824292">
    <property type="protein sequence ID" value="KIM28626.1"/>
    <property type="molecule type" value="Genomic_DNA"/>
</dbReference>
<keyword evidence="2" id="KW-1185">Reference proteome</keyword>
<reference evidence="1 2" key="1">
    <citation type="submission" date="2014-04" db="EMBL/GenBank/DDBJ databases">
        <authorList>
            <consortium name="DOE Joint Genome Institute"/>
            <person name="Kuo A."/>
            <person name="Zuccaro A."/>
            <person name="Kohler A."/>
            <person name="Nagy L.G."/>
            <person name="Floudas D."/>
            <person name="Copeland A."/>
            <person name="Barry K.W."/>
            <person name="Cichocki N."/>
            <person name="Veneault-Fourrey C."/>
            <person name="LaButti K."/>
            <person name="Lindquist E.A."/>
            <person name="Lipzen A."/>
            <person name="Lundell T."/>
            <person name="Morin E."/>
            <person name="Murat C."/>
            <person name="Sun H."/>
            <person name="Tunlid A."/>
            <person name="Henrissat B."/>
            <person name="Grigoriev I.V."/>
            <person name="Hibbett D.S."/>
            <person name="Martin F."/>
            <person name="Nordberg H.P."/>
            <person name="Cantor M.N."/>
            <person name="Hua S.X."/>
        </authorList>
    </citation>
    <scope>NUCLEOTIDE SEQUENCE [LARGE SCALE GENOMIC DNA]</scope>
    <source>
        <strain evidence="1 2">MAFF 305830</strain>
    </source>
</reference>
<organism evidence="1 2">
    <name type="scientific">Serendipita vermifera MAFF 305830</name>
    <dbReference type="NCBI Taxonomy" id="933852"/>
    <lineage>
        <taxon>Eukaryota</taxon>
        <taxon>Fungi</taxon>
        <taxon>Dikarya</taxon>
        <taxon>Basidiomycota</taxon>
        <taxon>Agaricomycotina</taxon>
        <taxon>Agaricomycetes</taxon>
        <taxon>Sebacinales</taxon>
        <taxon>Serendipitaceae</taxon>
        <taxon>Serendipita</taxon>
    </lineage>
</organism>
<dbReference type="AlphaFoldDB" id="A0A0C3BB27"/>
<protein>
    <submittedName>
        <fullName evidence="1">Uncharacterized protein</fullName>
    </submittedName>
</protein>
<evidence type="ECO:0000313" key="1">
    <source>
        <dbReference type="EMBL" id="KIM28626.1"/>
    </source>
</evidence>
<gene>
    <name evidence="1" type="ORF">M408DRAFT_329385</name>
</gene>
<proteinExistence type="predicted"/>
<name>A0A0C3BB27_SERVB</name>
<reference evidence="2" key="2">
    <citation type="submission" date="2015-01" db="EMBL/GenBank/DDBJ databases">
        <title>Evolutionary Origins and Diversification of the Mycorrhizal Mutualists.</title>
        <authorList>
            <consortium name="DOE Joint Genome Institute"/>
            <consortium name="Mycorrhizal Genomics Consortium"/>
            <person name="Kohler A."/>
            <person name="Kuo A."/>
            <person name="Nagy L.G."/>
            <person name="Floudas D."/>
            <person name="Copeland A."/>
            <person name="Barry K.W."/>
            <person name="Cichocki N."/>
            <person name="Veneault-Fourrey C."/>
            <person name="LaButti K."/>
            <person name="Lindquist E.A."/>
            <person name="Lipzen A."/>
            <person name="Lundell T."/>
            <person name="Morin E."/>
            <person name="Murat C."/>
            <person name="Riley R."/>
            <person name="Ohm R."/>
            <person name="Sun H."/>
            <person name="Tunlid A."/>
            <person name="Henrissat B."/>
            <person name="Grigoriev I.V."/>
            <person name="Hibbett D.S."/>
            <person name="Martin F."/>
        </authorList>
    </citation>
    <scope>NUCLEOTIDE SEQUENCE [LARGE SCALE GENOMIC DNA]</scope>
    <source>
        <strain evidence="2">MAFF 305830</strain>
    </source>
</reference>
<accession>A0A0C3BB27</accession>
<dbReference type="Proteomes" id="UP000054097">
    <property type="component" value="Unassembled WGS sequence"/>
</dbReference>